<evidence type="ECO:0000256" key="2">
    <source>
        <dbReference type="ARBA" id="ARBA00022723"/>
    </source>
</evidence>
<keyword evidence="3" id="KW-0408">Iron</keyword>
<keyword evidence="2" id="KW-0479">Metal-binding</keyword>
<dbReference type="EMBL" id="MTEJ01000095">
    <property type="protein sequence ID" value="OQX11145.1"/>
    <property type="molecule type" value="Genomic_DNA"/>
</dbReference>
<sequence length="506" mass="53967">MQQYPTAVVGSIGYESHGRLLIIGDASALPLAAQLPDTLKPQVVLTADHAPASQFANVVIPLNGRSLSISGHLGAFLVDMGGTVIATDLILDLQTPSSLQRGILPPGYFAPKPDELAYTLAQLPEMIGEFSKPRYFHYDPSICAHSSSGLRGCTRCIDACPAEAIISIGSKIEVNPNLCQGGGACAAACPSGAIRYQYPLPAQTVDQLRILLRTYHAAGGIAPKILFHRSAMPLELTQLSPTLLPFPVEELGSVSAELWLAALSFGASQVLLYDEAVTPTQSRDTLQQQLAIAQAQLQGLGYPADAIHLLPVGTPAQGISPAPVMPLFTPATQGGMNDKRQQWRVALDHLYRFAPATPASIALPAGAPFGTLVINKDSCTLCMACATICPLKAIEGGGNKPQLRFHPNHCVQCGLCATGCPEQAISLQPLYITDPEQRRLAQVLHEEPPFCCVQCGKPFGSQSAIKTMLSRLASHPMFQNPRALRRLEMCEDCRVMDVVQDPAAMG</sequence>
<dbReference type="InterPro" id="IPR050572">
    <property type="entry name" value="Fe-S_Ferredoxin"/>
</dbReference>
<dbReference type="Proteomes" id="UP000192491">
    <property type="component" value="Unassembled WGS sequence"/>
</dbReference>
<keyword evidence="1" id="KW-0004">4Fe-4S</keyword>
<dbReference type="SUPFAM" id="SSF54862">
    <property type="entry name" value="4Fe-4S ferredoxins"/>
    <property type="match status" value="1"/>
</dbReference>
<dbReference type="PANTHER" id="PTHR43687">
    <property type="entry name" value="ADENYLYLSULFATE REDUCTASE, BETA SUBUNIT"/>
    <property type="match status" value="1"/>
</dbReference>
<dbReference type="Gene3D" id="3.30.70.20">
    <property type="match status" value="2"/>
</dbReference>
<dbReference type="PANTHER" id="PTHR43687:SF4">
    <property type="entry name" value="BLR5484 PROTEIN"/>
    <property type="match status" value="1"/>
</dbReference>
<name>A0A1Y1QQ33_9GAMM</name>
<dbReference type="InterPro" id="IPR017900">
    <property type="entry name" value="4Fe4S_Fe_S_CS"/>
</dbReference>
<evidence type="ECO:0000313" key="7">
    <source>
        <dbReference type="Proteomes" id="UP000192491"/>
    </source>
</evidence>
<dbReference type="AlphaFoldDB" id="A0A1Y1QQ33"/>
<organism evidence="6 7">
    <name type="scientific">Thiothrix lacustris</name>
    <dbReference type="NCBI Taxonomy" id="525917"/>
    <lineage>
        <taxon>Bacteria</taxon>
        <taxon>Pseudomonadati</taxon>
        <taxon>Pseudomonadota</taxon>
        <taxon>Gammaproteobacteria</taxon>
        <taxon>Thiotrichales</taxon>
        <taxon>Thiotrichaceae</taxon>
        <taxon>Thiothrix</taxon>
    </lineage>
</organism>
<feature type="domain" description="4Fe-4S ferredoxin-type" evidence="5">
    <location>
        <begin position="170"/>
        <end position="199"/>
    </location>
</feature>
<dbReference type="InterPro" id="IPR017896">
    <property type="entry name" value="4Fe4S_Fe-S-bd"/>
</dbReference>
<dbReference type="GO" id="GO:0046872">
    <property type="term" value="F:metal ion binding"/>
    <property type="evidence" value="ECO:0007669"/>
    <property type="project" value="UniProtKB-KW"/>
</dbReference>
<dbReference type="GO" id="GO:0051539">
    <property type="term" value="F:4 iron, 4 sulfur cluster binding"/>
    <property type="evidence" value="ECO:0007669"/>
    <property type="project" value="UniProtKB-KW"/>
</dbReference>
<gene>
    <name evidence="6" type="ORF">BWK73_18440</name>
</gene>
<dbReference type="Pfam" id="PF12838">
    <property type="entry name" value="Fer4_7"/>
    <property type="match status" value="1"/>
</dbReference>
<evidence type="ECO:0000313" key="6">
    <source>
        <dbReference type="EMBL" id="OQX11145.1"/>
    </source>
</evidence>
<dbReference type="Pfam" id="PF13237">
    <property type="entry name" value="Fer4_10"/>
    <property type="match status" value="1"/>
</dbReference>
<accession>A0A1Y1QQ33</accession>
<evidence type="ECO:0000256" key="4">
    <source>
        <dbReference type="ARBA" id="ARBA00023014"/>
    </source>
</evidence>
<keyword evidence="4" id="KW-0411">Iron-sulfur</keyword>
<feature type="domain" description="4Fe-4S ferredoxin-type" evidence="5">
    <location>
        <begin position="370"/>
        <end position="399"/>
    </location>
</feature>
<evidence type="ECO:0000256" key="3">
    <source>
        <dbReference type="ARBA" id="ARBA00023004"/>
    </source>
</evidence>
<dbReference type="PROSITE" id="PS51379">
    <property type="entry name" value="4FE4S_FER_2"/>
    <property type="match status" value="3"/>
</dbReference>
<feature type="domain" description="4Fe-4S ferredoxin-type" evidence="5">
    <location>
        <begin position="401"/>
        <end position="430"/>
    </location>
</feature>
<evidence type="ECO:0000256" key="1">
    <source>
        <dbReference type="ARBA" id="ARBA00022485"/>
    </source>
</evidence>
<proteinExistence type="predicted"/>
<protein>
    <recommendedName>
        <fullName evidence="5">4Fe-4S ferredoxin-type domain-containing protein</fullName>
    </recommendedName>
</protein>
<reference evidence="6 7" key="1">
    <citation type="submission" date="2017-01" db="EMBL/GenBank/DDBJ databases">
        <title>Novel large sulfur bacteria in the metagenomes of groundwater-fed chemosynthetic microbial mats in the Lake Huron basin.</title>
        <authorList>
            <person name="Sharrar A.M."/>
            <person name="Flood B.E."/>
            <person name="Bailey J.V."/>
            <person name="Jones D.S."/>
            <person name="Biddanda B."/>
            <person name="Ruberg S.A."/>
            <person name="Marcus D.N."/>
            <person name="Dick G.J."/>
        </authorList>
    </citation>
    <scope>NUCLEOTIDE SEQUENCE [LARGE SCALE GENOMIC DNA]</scope>
    <source>
        <strain evidence="6">A8</strain>
    </source>
</reference>
<dbReference type="PROSITE" id="PS00198">
    <property type="entry name" value="4FE4S_FER_1"/>
    <property type="match status" value="2"/>
</dbReference>
<comment type="caution">
    <text evidence="6">The sequence shown here is derived from an EMBL/GenBank/DDBJ whole genome shotgun (WGS) entry which is preliminary data.</text>
</comment>
<evidence type="ECO:0000259" key="5">
    <source>
        <dbReference type="PROSITE" id="PS51379"/>
    </source>
</evidence>